<dbReference type="GO" id="GO:0000124">
    <property type="term" value="C:SAGA complex"/>
    <property type="evidence" value="ECO:0007669"/>
    <property type="project" value="InterPro"/>
</dbReference>
<evidence type="ECO:0000313" key="10">
    <source>
        <dbReference type="EMBL" id="KPM04283.1"/>
    </source>
</evidence>
<dbReference type="EnsemblMetazoa" id="SSS_7165s_mrna">
    <property type="protein sequence ID" value="KAF7496011.1"/>
    <property type="gene ID" value="SSS_7165"/>
</dbReference>
<comment type="subcellular location">
    <subcellularLocation>
        <location evidence="1">Nucleus</location>
    </subcellularLocation>
</comment>
<dbReference type="InterPro" id="IPR037794">
    <property type="entry name" value="TAF12"/>
</dbReference>
<dbReference type="Proteomes" id="UP000616769">
    <property type="component" value="Unassembled WGS sequence"/>
</dbReference>
<dbReference type="GO" id="GO:0003677">
    <property type="term" value="F:DNA binding"/>
    <property type="evidence" value="ECO:0007669"/>
    <property type="project" value="TreeGrafter"/>
</dbReference>
<evidence type="ECO:0000313" key="9">
    <source>
        <dbReference type="EMBL" id="KAF7496011.1"/>
    </source>
</evidence>
<evidence type="ECO:0000256" key="7">
    <source>
        <dbReference type="SAM" id="MobiDB-lite"/>
    </source>
</evidence>
<dbReference type="AlphaFoldDB" id="A0A132A019"/>
<dbReference type="EMBL" id="JXLN01008043">
    <property type="protein sequence ID" value="KPM04283.1"/>
    <property type="molecule type" value="Genomic_DNA"/>
</dbReference>
<dbReference type="PANTHER" id="PTHR12264">
    <property type="entry name" value="TRANSCRIPTION INITIATION FACTOR TFIID SUBUNIT 12"/>
    <property type="match status" value="1"/>
</dbReference>
<evidence type="ECO:0000256" key="2">
    <source>
        <dbReference type="ARBA" id="ARBA00007530"/>
    </source>
</evidence>
<dbReference type="Proteomes" id="UP000070412">
    <property type="component" value="Unassembled WGS sequence"/>
</dbReference>
<evidence type="ECO:0000313" key="12">
    <source>
        <dbReference type="Proteomes" id="UP000070412"/>
    </source>
</evidence>
<dbReference type="Gene3D" id="1.10.20.10">
    <property type="entry name" value="Histone, subunit A"/>
    <property type="match status" value="1"/>
</dbReference>
<reference evidence="12" key="2">
    <citation type="journal article" date="2020" name="PLoS Negl. Trop. Dis.">
        <title>High-quality nuclear genome for Sarcoptes scabiei-A critical resource for a neglected parasite.</title>
        <authorList>
            <person name="Korhonen P.K."/>
            <person name="Gasser R.B."/>
            <person name="Ma G."/>
            <person name="Wang T."/>
            <person name="Stroehlein A.J."/>
            <person name="Young N.D."/>
            <person name="Ang C.S."/>
            <person name="Fernando D.D."/>
            <person name="Lu H.C."/>
            <person name="Taylor S."/>
            <person name="Reynolds S.L."/>
            <person name="Mofiz E."/>
            <person name="Najaraj S.H."/>
            <person name="Gowda H."/>
            <person name="Madugundu A."/>
            <person name="Renuse S."/>
            <person name="Holt D."/>
            <person name="Pandey A."/>
            <person name="Papenfuss A.T."/>
            <person name="Fischer K."/>
        </authorList>
    </citation>
    <scope>NUCLEOTIDE SEQUENCE [LARGE SCALE GENOMIC DNA]</scope>
</reference>
<keyword evidence="6" id="KW-0539">Nucleus</keyword>
<evidence type="ECO:0000313" key="11">
    <source>
        <dbReference type="EnsemblMetazoa" id="KAF7496011.1"/>
    </source>
</evidence>
<dbReference type="GO" id="GO:0017025">
    <property type="term" value="F:TBP-class protein binding"/>
    <property type="evidence" value="ECO:0007669"/>
    <property type="project" value="TreeGrafter"/>
</dbReference>
<reference evidence="11" key="4">
    <citation type="submission" date="2022-06" db="UniProtKB">
        <authorList>
            <consortium name="EnsemblMetazoa"/>
        </authorList>
    </citation>
    <scope>IDENTIFICATION</scope>
</reference>
<comment type="similarity">
    <text evidence="2">Belongs to the TAF12 family.</text>
</comment>
<dbReference type="OMA" id="HRRDTTV"/>
<dbReference type="EMBL" id="WVUK01000043">
    <property type="protein sequence ID" value="KAF7496011.1"/>
    <property type="molecule type" value="Genomic_DNA"/>
</dbReference>
<evidence type="ECO:0000256" key="3">
    <source>
        <dbReference type="ARBA" id="ARBA00017484"/>
    </source>
</evidence>
<evidence type="ECO:0000256" key="5">
    <source>
        <dbReference type="ARBA" id="ARBA00023163"/>
    </source>
</evidence>
<accession>A0A132A019</accession>
<dbReference type="PANTHER" id="PTHR12264:SF21">
    <property type="entry name" value="TRANSCRIPTION INITIATION FACTOR TFIID SUBUNIT 12"/>
    <property type="match status" value="1"/>
</dbReference>
<dbReference type="Pfam" id="PF03847">
    <property type="entry name" value="TFIID_20kDa"/>
    <property type="match status" value="1"/>
</dbReference>
<keyword evidence="4" id="KW-0805">Transcription regulation</keyword>
<dbReference type="FunFam" id="1.10.20.10:FF:000011">
    <property type="entry name" value="Transcription initiation factor TFIID subunit 12"/>
    <property type="match status" value="1"/>
</dbReference>
<reference evidence="10 13" key="1">
    <citation type="journal article" date="2015" name="Parasit. Vectors">
        <title>Draft genome of the scabies mite.</title>
        <authorList>
            <person name="Rider S.D.Jr."/>
            <person name="Morgan M.S."/>
            <person name="Arlian L.G."/>
        </authorList>
    </citation>
    <scope>NUCLEOTIDE SEQUENCE [LARGE SCALE GENOMIC DNA]</scope>
    <source>
        <strain evidence="10">Arlian Lab</strain>
    </source>
</reference>
<proteinExistence type="inferred from homology"/>
<feature type="domain" description="Transcription initiation factor TFIID subunit 12" evidence="8">
    <location>
        <begin position="40"/>
        <end position="105"/>
    </location>
</feature>
<dbReference type="GO" id="GO:0046982">
    <property type="term" value="F:protein heterodimerization activity"/>
    <property type="evidence" value="ECO:0007669"/>
    <property type="project" value="InterPro"/>
</dbReference>
<keyword evidence="12" id="KW-1185">Reference proteome</keyword>
<feature type="compositionally biased region" description="Polar residues" evidence="7">
    <location>
        <begin position="24"/>
        <end position="34"/>
    </location>
</feature>
<dbReference type="InterPro" id="IPR003228">
    <property type="entry name" value="TFIID_TAF12_dom"/>
</dbReference>
<dbReference type="GO" id="GO:0005669">
    <property type="term" value="C:transcription factor TFIID complex"/>
    <property type="evidence" value="ECO:0007669"/>
    <property type="project" value="InterPro"/>
</dbReference>
<sequence>MAENEKTQNPNDNMHSGAEYHQKVLNTSKSSTPIASLDRQRLQELVSEVDPNEQLEGDVEDVLLSLADDFIETLVSQACMLAKHRKSDQLDVKDVLFALEFNWNMWIPGFGVNGAVSVYNNLGPSHQGSTTVNNPSIMNRAPKKCLQTESHKQRLALIKKYLKKF</sequence>
<protein>
    <recommendedName>
        <fullName evidence="3">Transcription initiation factor TFIID subunit 12</fullName>
    </recommendedName>
</protein>
<gene>
    <name evidence="10" type="ORF">QR98_0027260</name>
    <name evidence="9" type="ORF">SSS_7165</name>
</gene>
<dbReference type="OrthoDB" id="2193432at2759"/>
<evidence type="ECO:0000256" key="4">
    <source>
        <dbReference type="ARBA" id="ARBA00023015"/>
    </source>
</evidence>
<evidence type="ECO:0000313" key="13">
    <source>
        <dbReference type="Proteomes" id="UP000616769"/>
    </source>
</evidence>
<organism evidence="10 13">
    <name type="scientific">Sarcoptes scabiei</name>
    <name type="common">Itch mite</name>
    <name type="synonym">Acarus scabiei</name>
    <dbReference type="NCBI Taxonomy" id="52283"/>
    <lineage>
        <taxon>Eukaryota</taxon>
        <taxon>Metazoa</taxon>
        <taxon>Ecdysozoa</taxon>
        <taxon>Arthropoda</taxon>
        <taxon>Chelicerata</taxon>
        <taxon>Arachnida</taxon>
        <taxon>Acari</taxon>
        <taxon>Acariformes</taxon>
        <taxon>Sarcoptiformes</taxon>
        <taxon>Astigmata</taxon>
        <taxon>Psoroptidia</taxon>
        <taxon>Sarcoptoidea</taxon>
        <taxon>Sarcoptidae</taxon>
        <taxon>Sarcoptinae</taxon>
        <taxon>Sarcoptes</taxon>
    </lineage>
</organism>
<dbReference type="CDD" id="cd07981">
    <property type="entry name" value="HFD_TAF12"/>
    <property type="match status" value="1"/>
</dbReference>
<dbReference type="SUPFAM" id="SSF47113">
    <property type="entry name" value="Histone-fold"/>
    <property type="match status" value="1"/>
</dbReference>
<evidence type="ECO:0000256" key="6">
    <source>
        <dbReference type="ARBA" id="ARBA00023242"/>
    </source>
</evidence>
<keyword evidence="5" id="KW-0804">Transcription</keyword>
<feature type="region of interest" description="Disordered" evidence="7">
    <location>
        <begin position="1"/>
        <end position="36"/>
    </location>
</feature>
<evidence type="ECO:0000256" key="1">
    <source>
        <dbReference type="ARBA" id="ARBA00004123"/>
    </source>
</evidence>
<name>A0A132A019_SARSC</name>
<reference evidence="9" key="3">
    <citation type="submission" date="2020-01" db="EMBL/GenBank/DDBJ databases">
        <authorList>
            <person name="Korhonen P.K.K."/>
            <person name="Guangxu M.G."/>
            <person name="Wang T.W."/>
            <person name="Stroehlein A.J.S."/>
            <person name="Young N.D."/>
            <person name="Ang C.-S.A."/>
            <person name="Fernando D.W.F."/>
            <person name="Lu H.L."/>
            <person name="Taylor S.T."/>
            <person name="Ehtesham M.E.M."/>
            <person name="Najaraj S.H.N."/>
            <person name="Harsha G.H.G."/>
            <person name="Madugundu A.M."/>
            <person name="Renuse S.R."/>
            <person name="Holt D.H."/>
            <person name="Pandey A.P."/>
            <person name="Papenfuss A.P."/>
            <person name="Gasser R.B.G."/>
            <person name="Fischer K.F."/>
        </authorList>
    </citation>
    <scope>NUCLEOTIDE SEQUENCE</scope>
    <source>
        <strain evidence="9">SSS_KF_BRIS2020</strain>
    </source>
</reference>
<evidence type="ECO:0000259" key="8">
    <source>
        <dbReference type="Pfam" id="PF03847"/>
    </source>
</evidence>
<dbReference type="InterPro" id="IPR009072">
    <property type="entry name" value="Histone-fold"/>
</dbReference>
<dbReference type="GO" id="GO:0051123">
    <property type="term" value="P:RNA polymerase II preinitiation complex assembly"/>
    <property type="evidence" value="ECO:0007669"/>
    <property type="project" value="TreeGrafter"/>
</dbReference>
<dbReference type="VEuPathDB" id="VectorBase:SSCA005241"/>